<reference evidence="1 2" key="1">
    <citation type="journal article" date="2016" name="Nat. Commun.">
        <title>Thousands of microbial genomes shed light on interconnected biogeochemical processes in an aquifer system.</title>
        <authorList>
            <person name="Anantharaman K."/>
            <person name="Brown C.T."/>
            <person name="Hug L.A."/>
            <person name="Sharon I."/>
            <person name="Castelle C.J."/>
            <person name="Probst A.J."/>
            <person name="Thomas B.C."/>
            <person name="Singh A."/>
            <person name="Wilkins M.J."/>
            <person name="Karaoz U."/>
            <person name="Brodie E.L."/>
            <person name="Williams K.H."/>
            <person name="Hubbard S.S."/>
            <person name="Banfield J.F."/>
        </authorList>
    </citation>
    <scope>NUCLEOTIDE SEQUENCE [LARGE SCALE GENOMIC DNA]</scope>
</reference>
<name>A0A1G2HKE9_9BACT</name>
<dbReference type="STRING" id="1802164.A3H51_00605"/>
<dbReference type="AlphaFoldDB" id="A0A1G2HKE9"/>
<dbReference type="EMBL" id="MHOJ01000011">
    <property type="protein sequence ID" value="OGZ62760.1"/>
    <property type="molecule type" value="Genomic_DNA"/>
</dbReference>
<organism evidence="1 2">
    <name type="scientific">Candidatus Spechtbacteria bacterium RIFCSPLOWO2_02_FULL_38_8</name>
    <dbReference type="NCBI Taxonomy" id="1802164"/>
    <lineage>
        <taxon>Bacteria</taxon>
        <taxon>Candidatus Spechtiibacteriota</taxon>
    </lineage>
</organism>
<gene>
    <name evidence="1" type="ORF">A3H51_00605</name>
</gene>
<dbReference type="Proteomes" id="UP000178509">
    <property type="component" value="Unassembled WGS sequence"/>
</dbReference>
<comment type="caution">
    <text evidence="1">The sequence shown here is derived from an EMBL/GenBank/DDBJ whole genome shotgun (WGS) entry which is preliminary data.</text>
</comment>
<accession>A0A1G2HKE9</accession>
<evidence type="ECO:0000313" key="1">
    <source>
        <dbReference type="EMBL" id="OGZ62760.1"/>
    </source>
</evidence>
<evidence type="ECO:0000313" key="2">
    <source>
        <dbReference type="Proteomes" id="UP000178509"/>
    </source>
</evidence>
<sequence length="97" mass="10970">MFVKIKNLIRFIILFLAIGGLFVVVAPGDLILKIPFGPEFKVFIENLWGNVSKFFTEFFKNFGDWIDNNIGNLISDIFDKAEQTTQDAVKDKLPGGN</sequence>
<proteinExistence type="predicted"/>
<protein>
    <submittedName>
        <fullName evidence="1">Uncharacterized protein</fullName>
    </submittedName>
</protein>